<feature type="compositionally biased region" description="Basic and acidic residues" evidence="1">
    <location>
        <begin position="74"/>
        <end position="85"/>
    </location>
</feature>
<dbReference type="RefSeq" id="WP_147702852.1">
    <property type="nucleotide sequence ID" value="NZ_VDUY01000001.1"/>
</dbReference>
<feature type="transmembrane region" description="Helical" evidence="2">
    <location>
        <begin position="34"/>
        <end position="53"/>
    </location>
</feature>
<organism evidence="3 4">
    <name type="scientific">Zeimonas arvi</name>
    <dbReference type="NCBI Taxonomy" id="2498847"/>
    <lineage>
        <taxon>Bacteria</taxon>
        <taxon>Pseudomonadati</taxon>
        <taxon>Pseudomonadota</taxon>
        <taxon>Betaproteobacteria</taxon>
        <taxon>Burkholderiales</taxon>
        <taxon>Burkholderiaceae</taxon>
        <taxon>Zeimonas</taxon>
    </lineage>
</organism>
<keyword evidence="2" id="KW-1133">Transmembrane helix</keyword>
<keyword evidence="2" id="KW-0812">Transmembrane</keyword>
<dbReference type="EMBL" id="VDUY01000001">
    <property type="protein sequence ID" value="TXL68716.1"/>
    <property type="molecule type" value="Genomic_DNA"/>
</dbReference>
<comment type="caution">
    <text evidence="3">The sequence shown here is derived from an EMBL/GenBank/DDBJ whole genome shotgun (WGS) entry which is preliminary data.</text>
</comment>
<feature type="region of interest" description="Disordered" evidence="1">
    <location>
        <begin position="62"/>
        <end position="85"/>
    </location>
</feature>
<keyword evidence="2" id="KW-0472">Membrane</keyword>
<dbReference type="Proteomes" id="UP000321548">
    <property type="component" value="Unassembled WGS sequence"/>
</dbReference>
<gene>
    <name evidence="3" type="ORF">FHP08_03290</name>
</gene>
<keyword evidence="4" id="KW-1185">Reference proteome</keyword>
<accession>A0A5C8P4W8</accession>
<evidence type="ECO:0000256" key="1">
    <source>
        <dbReference type="SAM" id="MobiDB-lite"/>
    </source>
</evidence>
<dbReference type="AlphaFoldDB" id="A0A5C8P4W8"/>
<reference evidence="3 4" key="1">
    <citation type="submission" date="2019-06" db="EMBL/GenBank/DDBJ databases">
        <title>Quisquiliibacterium sp. nov., isolated from a maize field.</title>
        <authorList>
            <person name="Lin S.-Y."/>
            <person name="Tsai C.-F."/>
            <person name="Young C.-C."/>
        </authorList>
    </citation>
    <scope>NUCLEOTIDE SEQUENCE [LARGE SCALE GENOMIC DNA]</scope>
    <source>
        <strain evidence="3 4">CC-CFT501</strain>
    </source>
</reference>
<name>A0A5C8P4W8_9BURK</name>
<proteinExistence type="predicted"/>
<evidence type="ECO:0000313" key="3">
    <source>
        <dbReference type="EMBL" id="TXL68716.1"/>
    </source>
</evidence>
<sequence length="85" mass="9041">MTRNGFILLMLTTVVAIFIGATVAERYTDEGFGRTLVVGAIAAAIVFPVSWLAEKFGLVKGKFDPSKLGAPQDGEGRDPRGGDQK</sequence>
<evidence type="ECO:0000256" key="2">
    <source>
        <dbReference type="SAM" id="Phobius"/>
    </source>
</evidence>
<evidence type="ECO:0000313" key="4">
    <source>
        <dbReference type="Proteomes" id="UP000321548"/>
    </source>
</evidence>
<protein>
    <submittedName>
        <fullName evidence="3">Uncharacterized protein</fullName>
    </submittedName>
</protein>